<gene>
    <name evidence="1" type="ORF">KPL71_004984</name>
</gene>
<sequence>MTLSGQLETELEAKVSASIFHDVLSCRPHHFSNMTPDHVHGVELHEGEWGKPGTVITWTYKHDGVTEIAKEIIEEIDDEKNSTTFKVIEGHLLDKYNSFYVTVQAIPKGEHSCLARWTIKYEKKSEDVPDPQGIVNLAIEMTKGKMLVVGEGLAGLEITQAFKS</sequence>
<organism evidence="1 2">
    <name type="scientific">Citrus sinensis</name>
    <name type="common">Sweet orange</name>
    <name type="synonym">Citrus aurantium var. sinensis</name>
    <dbReference type="NCBI Taxonomy" id="2711"/>
    <lineage>
        <taxon>Eukaryota</taxon>
        <taxon>Viridiplantae</taxon>
        <taxon>Streptophyta</taxon>
        <taxon>Embryophyta</taxon>
        <taxon>Tracheophyta</taxon>
        <taxon>Spermatophyta</taxon>
        <taxon>Magnoliopsida</taxon>
        <taxon>eudicotyledons</taxon>
        <taxon>Gunneridae</taxon>
        <taxon>Pentapetalae</taxon>
        <taxon>rosids</taxon>
        <taxon>malvids</taxon>
        <taxon>Sapindales</taxon>
        <taxon>Rutaceae</taxon>
        <taxon>Aurantioideae</taxon>
        <taxon>Citrus</taxon>
    </lineage>
</organism>
<protein>
    <submittedName>
        <fullName evidence="1">MLP-like protein 43</fullName>
    </submittedName>
</protein>
<keyword evidence="2" id="KW-1185">Reference proteome</keyword>
<proteinExistence type="predicted"/>
<dbReference type="Proteomes" id="UP000829398">
    <property type="component" value="Chromosome 2"/>
</dbReference>
<evidence type="ECO:0000313" key="1">
    <source>
        <dbReference type="EMBL" id="KAH9794684.1"/>
    </source>
</evidence>
<dbReference type="EMBL" id="CM039171">
    <property type="protein sequence ID" value="KAH9794684.1"/>
    <property type="molecule type" value="Genomic_DNA"/>
</dbReference>
<comment type="caution">
    <text evidence="1">The sequence shown here is derived from an EMBL/GenBank/DDBJ whole genome shotgun (WGS) entry which is preliminary data.</text>
</comment>
<accession>A0ACB8N9A1</accession>
<reference evidence="2" key="1">
    <citation type="journal article" date="2023" name="Hortic. Res.">
        <title>A chromosome-level phased genome enabling allele-level studies in sweet orange: a case study on citrus Huanglongbing tolerance.</title>
        <authorList>
            <person name="Wu B."/>
            <person name="Yu Q."/>
            <person name="Deng Z."/>
            <person name="Duan Y."/>
            <person name="Luo F."/>
            <person name="Gmitter F. Jr."/>
        </authorList>
    </citation>
    <scope>NUCLEOTIDE SEQUENCE [LARGE SCALE GENOMIC DNA]</scope>
    <source>
        <strain evidence="2">cv. Valencia</strain>
    </source>
</reference>
<evidence type="ECO:0000313" key="2">
    <source>
        <dbReference type="Proteomes" id="UP000829398"/>
    </source>
</evidence>
<name>A0ACB8N9A1_CITSI</name>